<name>A0A239B3N3_9BACT</name>
<accession>A0A239B3N3</accession>
<protein>
    <recommendedName>
        <fullName evidence="4">SLC26A/SulP transporter domain-containing protein</fullName>
    </recommendedName>
</protein>
<gene>
    <name evidence="2" type="ORF">SAMN06269173_11739</name>
</gene>
<feature type="transmembrane region" description="Helical" evidence="1">
    <location>
        <begin position="97"/>
        <end position="117"/>
    </location>
</feature>
<dbReference type="AlphaFoldDB" id="A0A239B3N3"/>
<dbReference type="RefSeq" id="WP_143437246.1">
    <property type="nucleotide sequence ID" value="NZ_FZNS01000017.1"/>
</dbReference>
<organism evidence="2 3">
    <name type="scientific">Hymenobacter mucosus</name>
    <dbReference type="NCBI Taxonomy" id="1411120"/>
    <lineage>
        <taxon>Bacteria</taxon>
        <taxon>Pseudomonadati</taxon>
        <taxon>Bacteroidota</taxon>
        <taxon>Cytophagia</taxon>
        <taxon>Cytophagales</taxon>
        <taxon>Hymenobacteraceae</taxon>
        <taxon>Hymenobacter</taxon>
    </lineage>
</organism>
<reference evidence="3" key="1">
    <citation type="submission" date="2017-06" db="EMBL/GenBank/DDBJ databases">
        <authorList>
            <person name="Varghese N."/>
            <person name="Submissions S."/>
        </authorList>
    </citation>
    <scope>NUCLEOTIDE SEQUENCE [LARGE SCALE GENOMIC DNA]</scope>
    <source>
        <strain evidence="3">DSM 28041</strain>
    </source>
</reference>
<dbReference type="Proteomes" id="UP000198310">
    <property type="component" value="Unassembled WGS sequence"/>
</dbReference>
<proteinExistence type="predicted"/>
<sequence>MIKTASVPTVPSAGPVVSASSGGYRHMLGHGIPSGLGLSLMVLPLCLGISLELGAPLPVFISELIVAWGSGAPLNLISSASGLAVIMGGAIQQLGTFEVVLAATVLAGVLQLLLGVARAGSESAAAPTAAPIYFKLAEHVFFPNKVSIGKTLSEVPVHPHTMIDGPAPFIDYDAVETIENFRLSAPERGINLELRAIPQLQVLGH</sequence>
<feature type="transmembrane region" description="Helical" evidence="1">
    <location>
        <begin position="35"/>
        <end position="53"/>
    </location>
</feature>
<keyword evidence="3" id="KW-1185">Reference proteome</keyword>
<evidence type="ECO:0000256" key="1">
    <source>
        <dbReference type="SAM" id="Phobius"/>
    </source>
</evidence>
<evidence type="ECO:0000313" key="2">
    <source>
        <dbReference type="EMBL" id="SNS01813.1"/>
    </source>
</evidence>
<keyword evidence="1" id="KW-0812">Transmembrane</keyword>
<evidence type="ECO:0008006" key="4">
    <source>
        <dbReference type="Google" id="ProtNLM"/>
    </source>
</evidence>
<evidence type="ECO:0000313" key="3">
    <source>
        <dbReference type="Proteomes" id="UP000198310"/>
    </source>
</evidence>
<keyword evidence="1" id="KW-1133">Transmembrane helix</keyword>
<dbReference type="EMBL" id="FZNS01000017">
    <property type="protein sequence ID" value="SNS01813.1"/>
    <property type="molecule type" value="Genomic_DNA"/>
</dbReference>
<keyword evidence="1" id="KW-0472">Membrane</keyword>
<feature type="transmembrane region" description="Helical" evidence="1">
    <location>
        <begin position="65"/>
        <end position="91"/>
    </location>
</feature>